<dbReference type="AlphaFoldDB" id="A0A5P9CLA7"/>
<keyword evidence="3" id="KW-1185">Reference proteome</keyword>
<feature type="domain" description="Retropepsin-like aspartic endopeptidase" evidence="1">
    <location>
        <begin position="18"/>
        <end position="154"/>
    </location>
</feature>
<dbReference type="KEGG" id="vaq:FIV01_11340"/>
<evidence type="ECO:0000259" key="1">
    <source>
        <dbReference type="Pfam" id="PF05618"/>
    </source>
</evidence>
<dbReference type="Pfam" id="PF05618">
    <property type="entry name" value="Zn_protease"/>
    <property type="match status" value="1"/>
</dbReference>
<evidence type="ECO:0000313" key="3">
    <source>
        <dbReference type="Proteomes" id="UP000326936"/>
    </source>
</evidence>
<dbReference type="Proteomes" id="UP000326936">
    <property type="component" value="Chromosome"/>
</dbReference>
<dbReference type="PANTHER" id="PTHR38037:SF1">
    <property type="entry name" value="ATP-DEPENDENT ZINC PROTEASE DOMAIN-CONTAINING PROTEIN-RELATED"/>
    <property type="match status" value="1"/>
</dbReference>
<accession>A0A5P9CLA7</accession>
<organism evidence="2 3">
    <name type="scientific">Vibrio aquimaris</name>
    <dbReference type="NCBI Taxonomy" id="2587862"/>
    <lineage>
        <taxon>Bacteria</taxon>
        <taxon>Pseudomonadati</taxon>
        <taxon>Pseudomonadota</taxon>
        <taxon>Gammaproteobacteria</taxon>
        <taxon>Vibrionales</taxon>
        <taxon>Vibrionaceae</taxon>
        <taxon>Vibrio</taxon>
    </lineage>
</organism>
<proteinExistence type="predicted"/>
<dbReference type="InterPro" id="IPR008503">
    <property type="entry name" value="Asp_endopeptidase"/>
</dbReference>
<name>A0A5P9CLA7_9VIBR</name>
<dbReference type="InterPro" id="IPR021109">
    <property type="entry name" value="Peptidase_aspartic_dom_sf"/>
</dbReference>
<dbReference type="Gene3D" id="2.40.70.10">
    <property type="entry name" value="Acid Proteases"/>
    <property type="match status" value="1"/>
</dbReference>
<protein>
    <recommendedName>
        <fullName evidence="1">Retropepsin-like aspartic endopeptidase domain-containing protein</fullName>
    </recommendedName>
</protein>
<gene>
    <name evidence="2" type="ORF">FIV01_11340</name>
</gene>
<dbReference type="SUPFAM" id="SSF50630">
    <property type="entry name" value="Acid proteases"/>
    <property type="match status" value="1"/>
</dbReference>
<reference evidence="2 3" key="1">
    <citation type="submission" date="2019-10" db="EMBL/GenBank/DDBJ databases">
        <title>Complete genome sequence of Vibrio sp. strain THAF100, isolated from non-filtered water from the water column of tank 6 of a marine aquarium containing stony-coral fragments. Water maintained at 26 degree C.</title>
        <authorList>
            <person name="Ruckert C."/>
            <person name="Franco A."/>
            <person name="Kalinowski J."/>
            <person name="Glaeser S."/>
        </authorList>
    </citation>
    <scope>NUCLEOTIDE SEQUENCE [LARGE SCALE GENOMIC DNA]</scope>
    <source>
        <strain evidence="2 3">THAF100</strain>
    </source>
</reference>
<dbReference type="PANTHER" id="PTHR38037">
    <property type="entry name" value="ZN_PROTEASE DOMAIN-CONTAINING PROTEIN"/>
    <property type="match status" value="1"/>
</dbReference>
<dbReference type="EMBL" id="CP045350">
    <property type="protein sequence ID" value="QFT27025.1"/>
    <property type="molecule type" value="Genomic_DNA"/>
</dbReference>
<sequence length="159" mass="18289">MGTQIVVRVRIVIKEKMVLGWRETLSLPELGIAQINAKVDTGARTSCLHTFKMEKFEKHNAPWVRFWIHPIQRNTEEEIICEAAIIDERVVRDSGGHEESRYVIESMCSLGGETWPIEITLTNRENMSFRMLLGRTAMGKRIVVDPNQSYLIPFEDSSQ</sequence>
<evidence type="ECO:0000313" key="2">
    <source>
        <dbReference type="EMBL" id="QFT27025.1"/>
    </source>
</evidence>